<organism evidence="2">
    <name type="scientific">Absidia glauca</name>
    <name type="common">Pin mould</name>
    <dbReference type="NCBI Taxonomy" id="4829"/>
    <lineage>
        <taxon>Eukaryota</taxon>
        <taxon>Fungi</taxon>
        <taxon>Fungi incertae sedis</taxon>
        <taxon>Mucoromycota</taxon>
        <taxon>Mucoromycotina</taxon>
        <taxon>Mucoromycetes</taxon>
        <taxon>Mucorales</taxon>
        <taxon>Cunninghamellaceae</taxon>
        <taxon>Absidia</taxon>
    </lineage>
</organism>
<gene>
    <name evidence="2" type="primary">ABSGL_01954.1 scaffold 2596</name>
</gene>
<dbReference type="Proteomes" id="UP000078561">
    <property type="component" value="Unassembled WGS sequence"/>
</dbReference>
<evidence type="ECO:0008006" key="4">
    <source>
        <dbReference type="Google" id="ProtNLM"/>
    </source>
</evidence>
<dbReference type="CDD" id="cd20557">
    <property type="entry name" value="CYCLIN_ScPCL1-like"/>
    <property type="match status" value="1"/>
</dbReference>
<protein>
    <recommendedName>
        <fullName evidence="4">Cyclin N-terminal domain-containing protein</fullName>
    </recommendedName>
</protein>
<dbReference type="GO" id="GO:0005634">
    <property type="term" value="C:nucleus"/>
    <property type="evidence" value="ECO:0007669"/>
    <property type="project" value="TreeGrafter"/>
</dbReference>
<proteinExistence type="predicted"/>
<feature type="compositionally biased region" description="Polar residues" evidence="1">
    <location>
        <begin position="257"/>
        <end position="268"/>
    </location>
</feature>
<dbReference type="AlphaFoldDB" id="A0A163LTV4"/>
<dbReference type="GO" id="GO:0019901">
    <property type="term" value="F:protein kinase binding"/>
    <property type="evidence" value="ECO:0007669"/>
    <property type="project" value="InterPro"/>
</dbReference>
<evidence type="ECO:0000256" key="1">
    <source>
        <dbReference type="SAM" id="MobiDB-lite"/>
    </source>
</evidence>
<evidence type="ECO:0000313" key="2">
    <source>
        <dbReference type="EMBL" id="SAL96538.1"/>
    </source>
</evidence>
<name>A0A163LTV4_ABSGL</name>
<feature type="region of interest" description="Disordered" evidence="1">
    <location>
        <begin position="219"/>
        <end position="309"/>
    </location>
</feature>
<dbReference type="GO" id="GO:0000307">
    <property type="term" value="C:cyclin-dependent protein kinase holoenzyme complex"/>
    <property type="evidence" value="ECO:0007669"/>
    <property type="project" value="TreeGrafter"/>
</dbReference>
<dbReference type="Gene3D" id="1.10.472.10">
    <property type="entry name" value="Cyclin-like"/>
    <property type="match status" value="1"/>
</dbReference>
<feature type="compositionally biased region" description="Low complexity" evidence="1">
    <location>
        <begin position="219"/>
        <end position="256"/>
    </location>
</feature>
<dbReference type="SUPFAM" id="SSF47954">
    <property type="entry name" value="Cyclin-like"/>
    <property type="match status" value="1"/>
</dbReference>
<dbReference type="InParanoid" id="A0A163LTV4"/>
<dbReference type="GO" id="GO:0016538">
    <property type="term" value="F:cyclin-dependent protein serine/threonine kinase regulator activity"/>
    <property type="evidence" value="ECO:0007669"/>
    <property type="project" value="TreeGrafter"/>
</dbReference>
<evidence type="ECO:0000313" key="3">
    <source>
        <dbReference type="Proteomes" id="UP000078561"/>
    </source>
</evidence>
<dbReference type="Pfam" id="PF08613">
    <property type="entry name" value="Cyclin"/>
    <property type="match status" value="1"/>
</dbReference>
<dbReference type="PANTHER" id="PTHR15615">
    <property type="match status" value="1"/>
</dbReference>
<sequence>MNRHTTSFSITTPNLADLLTAPMTGTNLPFTQPQLVSLLMNSYMKQTVTPPSSTNPVKAMPTPQEQQRTYVNALVDVTVQAIASIWPNSSSTPSQRPIANLNTFLHHILKHSRTTHSTLQLAIFYLFRIRPKVQERHNNDVYIACGRRMFLAALICAHKFLQDKTYKNSAWSKVSGLDVSEINHAEKVMLQLLDYQLFVKKETYDQWVSMLQTHLHVPSPSSPSHLSLPSSHLPSTLPSPTSSPLSPSSSVVHSTTISPRTTLANPTATFLMGMPTPVEDQAASPPGDMLGQRKRKSSLSDLDVRKRRC</sequence>
<reference evidence="2" key="1">
    <citation type="submission" date="2016-04" db="EMBL/GenBank/DDBJ databases">
        <authorList>
            <person name="Evans L.H."/>
            <person name="Alamgir A."/>
            <person name="Owens N."/>
            <person name="Weber N.D."/>
            <person name="Virtaneva K."/>
            <person name="Barbian K."/>
            <person name="Babar A."/>
            <person name="Rosenke K."/>
        </authorList>
    </citation>
    <scope>NUCLEOTIDE SEQUENCE [LARGE SCALE GENOMIC DNA]</scope>
    <source>
        <strain evidence="2">CBS 101.48</strain>
    </source>
</reference>
<dbReference type="PANTHER" id="PTHR15615:SF36">
    <property type="entry name" value="PHO85 CYCLIN-5"/>
    <property type="match status" value="1"/>
</dbReference>
<dbReference type="InterPro" id="IPR013922">
    <property type="entry name" value="Cyclin_PHO80-like"/>
</dbReference>
<accession>A0A163LTV4</accession>
<dbReference type="STRING" id="4829.A0A163LTV4"/>
<dbReference type="InterPro" id="IPR036915">
    <property type="entry name" value="Cyclin-like_sf"/>
</dbReference>
<dbReference type="OrthoDB" id="286814at2759"/>
<dbReference type="EMBL" id="LT551165">
    <property type="protein sequence ID" value="SAL96538.1"/>
    <property type="molecule type" value="Genomic_DNA"/>
</dbReference>
<keyword evidence="3" id="KW-1185">Reference proteome</keyword>